<protein>
    <submittedName>
        <fullName evidence="6">ATP-grasp domain-containing protein</fullName>
    </submittedName>
</protein>
<dbReference type="SUPFAM" id="SSF52440">
    <property type="entry name" value="PreATP-grasp domain"/>
    <property type="match status" value="1"/>
</dbReference>
<evidence type="ECO:0000313" key="9">
    <source>
        <dbReference type="Proteomes" id="UP000253970"/>
    </source>
</evidence>
<keyword evidence="1" id="KW-0436">Ligase</keyword>
<dbReference type="EMBL" id="PPTX01000016">
    <property type="protein sequence ID" value="RDB78121.1"/>
    <property type="molecule type" value="Genomic_DNA"/>
</dbReference>
<dbReference type="Pfam" id="PF13535">
    <property type="entry name" value="ATP-grasp_4"/>
    <property type="match status" value="1"/>
</dbReference>
<dbReference type="PANTHER" id="PTHR43585">
    <property type="entry name" value="FUMIPYRROLE BIOSYNTHESIS PROTEIN C"/>
    <property type="match status" value="1"/>
</dbReference>
<keyword evidence="2 4" id="KW-0547">Nucleotide-binding</keyword>
<accession>A0A369MCM4</accession>
<dbReference type="GO" id="GO:0005524">
    <property type="term" value="F:ATP binding"/>
    <property type="evidence" value="ECO:0007669"/>
    <property type="project" value="UniProtKB-UniRule"/>
</dbReference>
<dbReference type="PROSITE" id="PS50975">
    <property type="entry name" value="ATP_GRASP"/>
    <property type="match status" value="1"/>
</dbReference>
<dbReference type="InterPro" id="IPR011761">
    <property type="entry name" value="ATP-grasp"/>
</dbReference>
<evidence type="ECO:0000256" key="1">
    <source>
        <dbReference type="ARBA" id="ARBA00022598"/>
    </source>
</evidence>
<evidence type="ECO:0000313" key="7">
    <source>
        <dbReference type="EMBL" id="RDB78121.1"/>
    </source>
</evidence>
<sequence>MNKTVLLLGGSAQQLDSFAAAKRLGYRTVLCDYDPNCPGRELADSFYEVSTLDAEAVLAVAREEHVDGVVSYASDAPAPIAAWVSERLRLPTNPYESVAMLCDKGLFRAFLCKNGFSVPRCAIVGAGDSDSLEMAVREVDFPLVMKPVDSAGSRGVTVVRDPANAPEAFSHALAHSRKREVVVEQYVETVTPGRVIEAEIFVEHGRIVSWGLMSAYRDLSLNGVVPSCCVHPADIAETVEDQARQVLSRLVERAGIVQGPMNVELIFDASGNMYIIDVGPRNGGNFLPSFFSHISGDDITAATLRIAVGEPSDLQMFERSNDGLWVQFMHYSHEEGVFRGFSTTPEYDCALIETHLYKEIGSQVDPLKSTSDSIGVSLLHFPGETDARTLTSRLPKMCHPVIEAR</sequence>
<evidence type="ECO:0000313" key="6">
    <source>
        <dbReference type="EMBL" id="RDB68676.1"/>
    </source>
</evidence>
<dbReference type="GO" id="GO:0046872">
    <property type="term" value="F:metal ion binding"/>
    <property type="evidence" value="ECO:0007669"/>
    <property type="project" value="InterPro"/>
</dbReference>
<dbReference type="GO" id="GO:0016874">
    <property type="term" value="F:ligase activity"/>
    <property type="evidence" value="ECO:0007669"/>
    <property type="project" value="UniProtKB-KW"/>
</dbReference>
<evidence type="ECO:0000256" key="3">
    <source>
        <dbReference type="ARBA" id="ARBA00022840"/>
    </source>
</evidence>
<comment type="caution">
    <text evidence="6">The sequence shown here is derived from an EMBL/GenBank/DDBJ whole genome shotgun (WGS) entry which is preliminary data.</text>
</comment>
<evidence type="ECO:0000313" key="8">
    <source>
        <dbReference type="Proteomes" id="UP000253752"/>
    </source>
</evidence>
<proteinExistence type="predicted"/>
<feature type="domain" description="ATP-grasp" evidence="5">
    <location>
        <begin position="108"/>
        <end position="308"/>
    </location>
</feature>
<evidence type="ECO:0000256" key="4">
    <source>
        <dbReference type="PROSITE-ProRule" id="PRU00409"/>
    </source>
</evidence>
<reference evidence="8 9" key="1">
    <citation type="journal article" date="2018" name="Elife">
        <title>Discovery and characterization of a prevalent human gut bacterial enzyme sufficient for the inactivation of a family of plant toxins.</title>
        <authorList>
            <person name="Koppel N."/>
            <person name="Bisanz J.E."/>
            <person name="Pandelia M.E."/>
            <person name="Turnbaugh P.J."/>
            <person name="Balskus E.P."/>
        </authorList>
    </citation>
    <scope>NUCLEOTIDE SEQUENCE [LARGE SCALE GENOMIC DNA]</scope>
    <source>
        <strain evidence="7 8">MR1 #12</strain>
        <strain evidence="6 9">W1 BHI 6</strain>
    </source>
</reference>
<dbReference type="AlphaFoldDB" id="A0A369MCM4"/>
<dbReference type="SUPFAM" id="SSF56059">
    <property type="entry name" value="Glutathione synthetase ATP-binding domain-like"/>
    <property type="match status" value="1"/>
</dbReference>
<dbReference type="EMBL" id="PPTU01000018">
    <property type="protein sequence ID" value="RDB68676.1"/>
    <property type="molecule type" value="Genomic_DNA"/>
</dbReference>
<organism evidence="6 9">
    <name type="scientific">Eggerthella lenta</name>
    <name type="common">Eubacterium lentum</name>
    <dbReference type="NCBI Taxonomy" id="84112"/>
    <lineage>
        <taxon>Bacteria</taxon>
        <taxon>Bacillati</taxon>
        <taxon>Actinomycetota</taxon>
        <taxon>Coriobacteriia</taxon>
        <taxon>Eggerthellales</taxon>
        <taxon>Eggerthellaceae</taxon>
        <taxon>Eggerthella</taxon>
    </lineage>
</organism>
<evidence type="ECO:0000259" key="5">
    <source>
        <dbReference type="PROSITE" id="PS50975"/>
    </source>
</evidence>
<dbReference type="Proteomes" id="UP000253970">
    <property type="component" value="Unassembled WGS sequence"/>
</dbReference>
<evidence type="ECO:0000256" key="2">
    <source>
        <dbReference type="ARBA" id="ARBA00022741"/>
    </source>
</evidence>
<dbReference type="InterPro" id="IPR016185">
    <property type="entry name" value="PreATP-grasp_dom_sf"/>
</dbReference>
<keyword evidence="3 4" id="KW-0067">ATP-binding</keyword>
<dbReference type="Gene3D" id="3.40.50.20">
    <property type="match status" value="1"/>
</dbReference>
<dbReference type="RefSeq" id="WP_009305125.1">
    <property type="nucleotide sequence ID" value="NZ_CABHNG010000003.1"/>
</dbReference>
<gene>
    <name evidence="7" type="ORF">C1872_10520</name>
    <name evidence="6" type="ORF">C1875_11030</name>
</gene>
<dbReference type="Proteomes" id="UP000253752">
    <property type="component" value="Unassembled WGS sequence"/>
</dbReference>
<dbReference type="Gene3D" id="3.30.470.20">
    <property type="entry name" value="ATP-grasp fold, B domain"/>
    <property type="match status" value="1"/>
</dbReference>
<dbReference type="InterPro" id="IPR013815">
    <property type="entry name" value="ATP_grasp_subdomain_1"/>
</dbReference>
<dbReference type="Gene3D" id="3.30.1490.20">
    <property type="entry name" value="ATP-grasp fold, A domain"/>
    <property type="match status" value="1"/>
</dbReference>
<dbReference type="GeneID" id="69510112"/>
<dbReference type="PANTHER" id="PTHR43585:SF2">
    <property type="entry name" value="ATP-GRASP ENZYME FSQD"/>
    <property type="match status" value="1"/>
</dbReference>
<dbReference type="InterPro" id="IPR052032">
    <property type="entry name" value="ATP-dep_AA_Ligase"/>
</dbReference>
<name>A0A369MCM4_EGGLN</name>